<dbReference type="PANTHER" id="PTHR33317:SF4">
    <property type="entry name" value="POLYNUCLEOTIDYL TRANSFERASE, RIBONUCLEASE H-LIKE SUPERFAMILY PROTEIN"/>
    <property type="match status" value="1"/>
</dbReference>
<dbReference type="GO" id="GO:0016788">
    <property type="term" value="F:hydrolase activity, acting on ester bonds"/>
    <property type="evidence" value="ECO:0007669"/>
    <property type="project" value="UniProtKB-UniRule"/>
</dbReference>
<dbReference type="GO" id="GO:0005829">
    <property type="term" value="C:cytosol"/>
    <property type="evidence" value="ECO:0007669"/>
    <property type="project" value="TreeGrafter"/>
</dbReference>
<dbReference type="CDD" id="cd16964">
    <property type="entry name" value="YqgF"/>
    <property type="match status" value="1"/>
</dbReference>
<keyword evidence="3 5" id="KW-0540">Nuclease</keyword>
<evidence type="ECO:0000256" key="4">
    <source>
        <dbReference type="ARBA" id="ARBA00022801"/>
    </source>
</evidence>
<dbReference type="GO" id="GO:0000967">
    <property type="term" value="P:rRNA 5'-end processing"/>
    <property type="evidence" value="ECO:0007669"/>
    <property type="project" value="UniProtKB-UniRule"/>
</dbReference>
<organism evidence="7">
    <name type="scientific">Candidatus Fermentithermobacillus carboniphilus</name>
    <dbReference type="NCBI Taxonomy" id="3085328"/>
    <lineage>
        <taxon>Bacteria</taxon>
        <taxon>Bacillati</taxon>
        <taxon>Bacillota</taxon>
        <taxon>Candidatus Fermentithermobacillia</taxon>
        <taxon>Candidatus Fermentithermobacillales</taxon>
        <taxon>Candidatus Fermentithermobacillaceae</taxon>
        <taxon>Candidatus Fermentithermobacillus</taxon>
    </lineage>
</organism>
<dbReference type="PANTHER" id="PTHR33317">
    <property type="entry name" value="POLYNUCLEOTIDYL TRANSFERASE, RIBONUCLEASE H-LIKE SUPERFAMILY PROTEIN"/>
    <property type="match status" value="1"/>
</dbReference>
<feature type="domain" description="YqgF/RNase H-like" evidence="6">
    <location>
        <begin position="46"/>
        <end position="146"/>
    </location>
</feature>
<dbReference type="AlphaFoldDB" id="A0AAT9LBG3"/>
<evidence type="ECO:0000313" key="7">
    <source>
        <dbReference type="EMBL" id="QUL98441.1"/>
    </source>
</evidence>
<gene>
    <name evidence="7" type="primary">ruvX</name>
    <name evidence="7" type="ORF">IMF26_10605</name>
</gene>
<dbReference type="SMART" id="SM00732">
    <property type="entry name" value="YqgFc"/>
    <property type="match status" value="1"/>
</dbReference>
<dbReference type="InterPro" id="IPR012337">
    <property type="entry name" value="RNaseH-like_sf"/>
</dbReference>
<comment type="function">
    <text evidence="5">Could be a nuclease involved in processing of the 5'-end of pre-16S rRNA.</text>
</comment>
<dbReference type="Gene3D" id="3.30.420.140">
    <property type="entry name" value="YqgF/RNase H-like domain"/>
    <property type="match status" value="1"/>
</dbReference>
<comment type="subcellular location">
    <subcellularLocation>
        <location evidence="5">Cytoplasm</location>
    </subcellularLocation>
</comment>
<evidence type="ECO:0000256" key="1">
    <source>
        <dbReference type="ARBA" id="ARBA00022490"/>
    </source>
</evidence>
<dbReference type="SUPFAM" id="SSF53098">
    <property type="entry name" value="Ribonuclease H-like"/>
    <property type="match status" value="1"/>
</dbReference>
<comment type="similarity">
    <text evidence="5">Belongs to the YqgF HJR family.</text>
</comment>
<dbReference type="Pfam" id="PF03652">
    <property type="entry name" value="RuvX"/>
    <property type="match status" value="1"/>
</dbReference>
<dbReference type="EMBL" id="CP062796">
    <property type="protein sequence ID" value="QUL98441.1"/>
    <property type="molecule type" value="Genomic_DNA"/>
</dbReference>
<dbReference type="InterPro" id="IPR006641">
    <property type="entry name" value="YqgF/RNaseH-like_dom"/>
</dbReference>
<dbReference type="InterPro" id="IPR037027">
    <property type="entry name" value="YqgF/RNaseH-like_dom_sf"/>
</dbReference>
<evidence type="ECO:0000256" key="5">
    <source>
        <dbReference type="HAMAP-Rule" id="MF_00651"/>
    </source>
</evidence>
<dbReference type="HAMAP" id="MF_00651">
    <property type="entry name" value="Nuclease_YqgF"/>
    <property type="match status" value="1"/>
</dbReference>
<name>A0AAT9LBG3_9FIRM</name>
<protein>
    <recommendedName>
        <fullName evidence="5">Putative pre-16S rRNA nuclease</fullName>
        <ecNumber evidence="5">3.1.-.-</ecNumber>
    </recommendedName>
</protein>
<keyword evidence="1 5" id="KW-0963">Cytoplasm</keyword>
<evidence type="ECO:0000259" key="6">
    <source>
        <dbReference type="SMART" id="SM00732"/>
    </source>
</evidence>
<keyword evidence="4 5" id="KW-0378">Hydrolase</keyword>
<evidence type="ECO:0000256" key="3">
    <source>
        <dbReference type="ARBA" id="ARBA00022722"/>
    </source>
</evidence>
<evidence type="ECO:0000256" key="2">
    <source>
        <dbReference type="ARBA" id="ARBA00022517"/>
    </source>
</evidence>
<proteinExistence type="inferred from homology"/>
<sequence>MRESLPPLLLEGFVTTCNNSGNLTNFSKLKGGRGGLGACGESEKVGRVIGIDLGEKRVGVSISDEMLVFAHPLCVIPFKSTSFVLEELSSLAERYGVGSFVVGIPKNMDGSLGEPARRAIRFSRKLQSRSGLPVILWDERLTTSQAEKEMIGFGLSRKRRRMSIDEAASVLILESYLWNRRNNPDQSERS</sequence>
<reference evidence="7" key="2">
    <citation type="journal article" date="2023" name="Biology">
        <title>Prokaryotic Life Associated with Coal-Fire Gas Vents Revealed by Metagenomics.</title>
        <authorList>
            <person name="Kadnikov V.V."/>
            <person name="Mardanov A.V."/>
            <person name="Beletsky A.V."/>
            <person name="Karnachuk O.V."/>
            <person name="Ravin N.V."/>
        </authorList>
    </citation>
    <scope>NUCLEOTIDE SEQUENCE</scope>
    <source>
        <strain evidence="7">Bu02</strain>
    </source>
</reference>
<keyword evidence="2 5" id="KW-0690">Ribosome biogenesis</keyword>
<accession>A0AAT9LBG3</accession>
<dbReference type="GO" id="GO:0004518">
    <property type="term" value="F:nuclease activity"/>
    <property type="evidence" value="ECO:0007669"/>
    <property type="project" value="UniProtKB-KW"/>
</dbReference>
<dbReference type="KEGG" id="fcz:IMF26_10605"/>
<reference evidence="7" key="1">
    <citation type="submission" date="2020-10" db="EMBL/GenBank/DDBJ databases">
        <authorList>
            <person name="Kadnikov V."/>
            <person name="Beletsky A.V."/>
            <person name="Mardanov A.V."/>
            <person name="Karnachuk O.V."/>
            <person name="Ravin N.V."/>
        </authorList>
    </citation>
    <scope>NUCLEOTIDE SEQUENCE</scope>
    <source>
        <strain evidence="7">Bu02</strain>
    </source>
</reference>
<dbReference type="EC" id="3.1.-.-" evidence="5"/>
<dbReference type="InterPro" id="IPR005227">
    <property type="entry name" value="YqgF"/>
</dbReference>
<dbReference type="NCBIfam" id="TIGR00250">
    <property type="entry name" value="RNAse_H_YqgF"/>
    <property type="match status" value="1"/>
</dbReference>